<dbReference type="Pfam" id="PF21981">
    <property type="entry name" value="RecX_HTH3"/>
    <property type="match status" value="1"/>
</dbReference>
<dbReference type="PANTHER" id="PTHR33602">
    <property type="entry name" value="REGULATORY PROTEIN RECX FAMILY PROTEIN"/>
    <property type="match status" value="1"/>
</dbReference>
<evidence type="ECO:0000256" key="3">
    <source>
        <dbReference type="ARBA" id="ARBA00018111"/>
    </source>
</evidence>
<dbReference type="OrthoDB" id="543346at2759"/>
<evidence type="ECO:0000256" key="4">
    <source>
        <dbReference type="ARBA" id="ARBA00022490"/>
    </source>
</evidence>
<dbReference type="GO" id="GO:0006282">
    <property type="term" value="P:regulation of DNA repair"/>
    <property type="evidence" value="ECO:0007669"/>
    <property type="project" value="InterPro"/>
</dbReference>
<dbReference type="PANTHER" id="PTHR33602:SF1">
    <property type="entry name" value="REGULATORY PROTEIN RECX FAMILY PROTEIN"/>
    <property type="match status" value="1"/>
</dbReference>
<dbReference type="Proteomes" id="UP000325081">
    <property type="component" value="Unassembled WGS sequence"/>
</dbReference>
<organism evidence="7 8">
    <name type="scientific">Striga asiatica</name>
    <name type="common">Asiatic witchweed</name>
    <name type="synonym">Buchnera asiatica</name>
    <dbReference type="NCBI Taxonomy" id="4170"/>
    <lineage>
        <taxon>Eukaryota</taxon>
        <taxon>Viridiplantae</taxon>
        <taxon>Streptophyta</taxon>
        <taxon>Embryophyta</taxon>
        <taxon>Tracheophyta</taxon>
        <taxon>Spermatophyta</taxon>
        <taxon>Magnoliopsida</taxon>
        <taxon>eudicotyledons</taxon>
        <taxon>Gunneridae</taxon>
        <taxon>Pentapetalae</taxon>
        <taxon>asterids</taxon>
        <taxon>lamiids</taxon>
        <taxon>Lamiales</taxon>
        <taxon>Orobanchaceae</taxon>
        <taxon>Buchnereae</taxon>
        <taxon>Striga</taxon>
    </lineage>
</organism>
<dbReference type="InterPro" id="IPR053924">
    <property type="entry name" value="RecX_HTH_2nd"/>
</dbReference>
<dbReference type="HAMAP" id="MF_01114">
    <property type="entry name" value="RecX"/>
    <property type="match status" value="1"/>
</dbReference>
<evidence type="ECO:0000313" key="7">
    <source>
        <dbReference type="EMBL" id="GER32467.1"/>
    </source>
</evidence>
<dbReference type="EMBL" id="BKCP01004605">
    <property type="protein sequence ID" value="GER32467.1"/>
    <property type="molecule type" value="Genomic_DNA"/>
</dbReference>
<feature type="domain" description="RecX third three-helical" evidence="6">
    <location>
        <begin position="271"/>
        <end position="314"/>
    </location>
</feature>
<dbReference type="GO" id="GO:0005737">
    <property type="term" value="C:cytoplasm"/>
    <property type="evidence" value="ECO:0007669"/>
    <property type="project" value="UniProtKB-SubCell"/>
</dbReference>
<gene>
    <name evidence="7" type="ORF">STAS_08533</name>
</gene>
<sequence length="323" mass="36318">MTFSTGIFVHGLAIKLQYRVLVISWVKCNTAARCCAQVRDYSSAMPVKYIPRNSLKSEEDGTASLPVKYVEKRHNGLELNLARVGFSMNSSEGFLDVNSKNRAACHDSDMYGLNLEMEEKHEGDIMALDDGIIEETEEIVEDSFRSLSGVQSGPSRQAVEKLAIELLASRAFTAVELKKKLQAKRFPLDIIESVISDFQSRGLINDGLYAETYSRSRWSSSSWGPRRIRQGLSKKGISEVDAQKAVKLVFENKEGGGDDDSRIGMSRPAIDQLYAQASKQWQRSRGAPQDTRKSRIIRWLQYRGFNWSVVSYVLKKLESEAPC</sequence>
<comment type="similarity">
    <text evidence="2">Belongs to the RecX family.</text>
</comment>
<dbReference type="InterPro" id="IPR036388">
    <property type="entry name" value="WH-like_DNA-bd_sf"/>
</dbReference>
<proteinExistence type="inferred from homology"/>
<keyword evidence="8" id="KW-1185">Reference proteome</keyword>
<evidence type="ECO:0000256" key="2">
    <source>
        <dbReference type="ARBA" id="ARBA00009695"/>
    </source>
</evidence>
<dbReference type="Gene3D" id="1.10.10.10">
    <property type="entry name" value="Winged helix-like DNA-binding domain superfamily/Winged helix DNA-binding domain"/>
    <property type="match status" value="3"/>
</dbReference>
<evidence type="ECO:0000259" key="5">
    <source>
        <dbReference type="Pfam" id="PF02631"/>
    </source>
</evidence>
<evidence type="ECO:0000259" key="6">
    <source>
        <dbReference type="Pfam" id="PF21981"/>
    </source>
</evidence>
<feature type="domain" description="RecX second three-helical" evidence="5">
    <location>
        <begin position="205"/>
        <end position="245"/>
    </location>
</feature>
<evidence type="ECO:0000313" key="8">
    <source>
        <dbReference type="Proteomes" id="UP000325081"/>
    </source>
</evidence>
<evidence type="ECO:0000256" key="1">
    <source>
        <dbReference type="ARBA" id="ARBA00004496"/>
    </source>
</evidence>
<comment type="subcellular location">
    <subcellularLocation>
        <location evidence="1">Cytoplasm</location>
    </subcellularLocation>
</comment>
<keyword evidence="4" id="KW-0963">Cytoplasm</keyword>
<dbReference type="AlphaFoldDB" id="A0A5A7PJH9"/>
<name>A0A5A7PJH9_STRAF</name>
<protein>
    <recommendedName>
        <fullName evidence="3">Regulatory protein RecX</fullName>
    </recommendedName>
</protein>
<dbReference type="InterPro" id="IPR053925">
    <property type="entry name" value="RecX_HTH_3rd"/>
</dbReference>
<comment type="caution">
    <text evidence="7">The sequence shown here is derived from an EMBL/GenBank/DDBJ whole genome shotgun (WGS) entry which is preliminary data.</text>
</comment>
<dbReference type="InterPro" id="IPR003783">
    <property type="entry name" value="Regulatory_RecX"/>
</dbReference>
<reference evidence="8" key="1">
    <citation type="journal article" date="2019" name="Curr. Biol.">
        <title>Genome Sequence of Striga asiatica Provides Insight into the Evolution of Plant Parasitism.</title>
        <authorList>
            <person name="Yoshida S."/>
            <person name="Kim S."/>
            <person name="Wafula E.K."/>
            <person name="Tanskanen J."/>
            <person name="Kim Y.M."/>
            <person name="Honaas L."/>
            <person name="Yang Z."/>
            <person name="Spallek T."/>
            <person name="Conn C.E."/>
            <person name="Ichihashi Y."/>
            <person name="Cheong K."/>
            <person name="Cui S."/>
            <person name="Der J.P."/>
            <person name="Gundlach H."/>
            <person name="Jiao Y."/>
            <person name="Hori C."/>
            <person name="Ishida J.K."/>
            <person name="Kasahara H."/>
            <person name="Kiba T."/>
            <person name="Kim M.S."/>
            <person name="Koo N."/>
            <person name="Laohavisit A."/>
            <person name="Lee Y.H."/>
            <person name="Lumba S."/>
            <person name="McCourt P."/>
            <person name="Mortimer J.C."/>
            <person name="Mutuku J.M."/>
            <person name="Nomura T."/>
            <person name="Sasaki-Sekimoto Y."/>
            <person name="Seto Y."/>
            <person name="Wang Y."/>
            <person name="Wakatake T."/>
            <person name="Sakakibara H."/>
            <person name="Demura T."/>
            <person name="Yamaguchi S."/>
            <person name="Yoneyama K."/>
            <person name="Manabe R.I."/>
            <person name="Nelson D.C."/>
            <person name="Schulman A.H."/>
            <person name="Timko M.P."/>
            <person name="dePamphilis C.W."/>
            <person name="Choi D."/>
            <person name="Shirasu K."/>
        </authorList>
    </citation>
    <scope>NUCLEOTIDE SEQUENCE [LARGE SCALE GENOMIC DNA]</scope>
    <source>
        <strain evidence="8">cv. UVA1</strain>
    </source>
</reference>
<dbReference type="Pfam" id="PF02631">
    <property type="entry name" value="RecX_HTH2"/>
    <property type="match status" value="1"/>
</dbReference>
<accession>A0A5A7PJH9</accession>